<feature type="region of interest" description="Disordered" evidence="1">
    <location>
        <begin position="20"/>
        <end position="40"/>
    </location>
</feature>
<accession>A0AA40AL17</accession>
<gene>
    <name evidence="2" type="ORF">B0T26DRAFT_751825</name>
</gene>
<evidence type="ECO:0000256" key="1">
    <source>
        <dbReference type="SAM" id="MobiDB-lite"/>
    </source>
</evidence>
<keyword evidence="3" id="KW-1185">Reference proteome</keyword>
<dbReference type="RefSeq" id="XP_060296601.1">
    <property type="nucleotide sequence ID" value="XM_060445436.1"/>
</dbReference>
<dbReference type="GeneID" id="85328706"/>
<dbReference type="Proteomes" id="UP001172101">
    <property type="component" value="Unassembled WGS sequence"/>
</dbReference>
<name>A0AA40AL17_9PEZI</name>
<comment type="caution">
    <text evidence="2">The sequence shown here is derived from an EMBL/GenBank/DDBJ whole genome shotgun (WGS) entry which is preliminary data.</text>
</comment>
<evidence type="ECO:0000313" key="2">
    <source>
        <dbReference type="EMBL" id="KAK0717808.1"/>
    </source>
</evidence>
<proteinExistence type="predicted"/>
<sequence>MQESHTVSVADMLKKIKANAAKSTVKNPLGPAKTTSGGEVKAILHEMEAPDDKTA</sequence>
<evidence type="ECO:0000313" key="3">
    <source>
        <dbReference type="Proteomes" id="UP001172101"/>
    </source>
</evidence>
<dbReference type="EMBL" id="JAUIRO010000004">
    <property type="protein sequence ID" value="KAK0717808.1"/>
    <property type="molecule type" value="Genomic_DNA"/>
</dbReference>
<protein>
    <submittedName>
        <fullName evidence="2">Uncharacterized protein</fullName>
    </submittedName>
</protein>
<reference evidence="2" key="1">
    <citation type="submission" date="2023-06" db="EMBL/GenBank/DDBJ databases">
        <title>Genome-scale phylogeny and comparative genomics of the fungal order Sordariales.</title>
        <authorList>
            <consortium name="Lawrence Berkeley National Laboratory"/>
            <person name="Hensen N."/>
            <person name="Bonometti L."/>
            <person name="Westerberg I."/>
            <person name="Brannstrom I.O."/>
            <person name="Guillou S."/>
            <person name="Cros-Aarteil S."/>
            <person name="Calhoun S."/>
            <person name="Haridas S."/>
            <person name="Kuo A."/>
            <person name="Mondo S."/>
            <person name="Pangilinan J."/>
            <person name="Riley R."/>
            <person name="LaButti K."/>
            <person name="Andreopoulos B."/>
            <person name="Lipzen A."/>
            <person name="Chen C."/>
            <person name="Yanf M."/>
            <person name="Daum C."/>
            <person name="Ng V."/>
            <person name="Clum A."/>
            <person name="Steindorff A."/>
            <person name="Ohm R."/>
            <person name="Martin F."/>
            <person name="Silar P."/>
            <person name="Natvig D."/>
            <person name="Lalanne C."/>
            <person name="Gautier V."/>
            <person name="Ament-velasquez S.L."/>
            <person name="Kruys A."/>
            <person name="Hutchinson M.I."/>
            <person name="Powell A.J."/>
            <person name="Barry K."/>
            <person name="Miller A.N."/>
            <person name="Grigoriev I.V."/>
            <person name="Debuchy R."/>
            <person name="Gladieux P."/>
            <person name="Thoren M.H."/>
            <person name="Johannesson H."/>
        </authorList>
    </citation>
    <scope>NUCLEOTIDE SEQUENCE</scope>
    <source>
        <strain evidence="2">SMH2392-1A</strain>
    </source>
</reference>
<organism evidence="2 3">
    <name type="scientific">Lasiosphaeria miniovina</name>
    <dbReference type="NCBI Taxonomy" id="1954250"/>
    <lineage>
        <taxon>Eukaryota</taxon>
        <taxon>Fungi</taxon>
        <taxon>Dikarya</taxon>
        <taxon>Ascomycota</taxon>
        <taxon>Pezizomycotina</taxon>
        <taxon>Sordariomycetes</taxon>
        <taxon>Sordariomycetidae</taxon>
        <taxon>Sordariales</taxon>
        <taxon>Lasiosphaeriaceae</taxon>
        <taxon>Lasiosphaeria</taxon>
    </lineage>
</organism>
<dbReference type="AlphaFoldDB" id="A0AA40AL17"/>